<proteinExistence type="predicted"/>
<accession>A0ABY1QAS3</accession>
<sequence length="109" mass="12735">MSYYQAATHAESNPADFHRDAYNAAFYELGLKWHWDESVYENVLSDHQERERLLGYLKTHQTHLLSAYDADFLVAAIETTKARWYDALLQTGTRRHVNWAEFQQAQLGA</sequence>
<name>A0ABY1QAS3_9BURK</name>
<dbReference type="EMBL" id="FXUL01000009">
    <property type="protein sequence ID" value="SMP63044.1"/>
    <property type="molecule type" value="Genomic_DNA"/>
</dbReference>
<evidence type="ECO:0000313" key="1">
    <source>
        <dbReference type="EMBL" id="SMP63044.1"/>
    </source>
</evidence>
<dbReference type="Gene3D" id="1.10.150.240">
    <property type="entry name" value="Putative phosphatase, domain 2"/>
    <property type="match status" value="1"/>
</dbReference>
<comment type="caution">
    <text evidence="1">The sequence shown here is derived from an EMBL/GenBank/DDBJ whole genome shotgun (WGS) entry which is preliminary data.</text>
</comment>
<dbReference type="RefSeq" id="WP_283442686.1">
    <property type="nucleotide sequence ID" value="NZ_FXUL01000009.1"/>
</dbReference>
<keyword evidence="2" id="KW-1185">Reference proteome</keyword>
<reference evidence="1 2" key="1">
    <citation type="submission" date="2017-05" db="EMBL/GenBank/DDBJ databases">
        <authorList>
            <person name="Varghese N."/>
            <person name="Submissions S."/>
        </authorList>
    </citation>
    <scope>NUCLEOTIDE SEQUENCE [LARGE SCALE GENOMIC DNA]</scope>
    <source>
        <strain evidence="1 2">DSM 26001</strain>
    </source>
</reference>
<dbReference type="Proteomes" id="UP001158049">
    <property type="component" value="Unassembled WGS sequence"/>
</dbReference>
<dbReference type="InterPro" id="IPR023198">
    <property type="entry name" value="PGP-like_dom2"/>
</dbReference>
<gene>
    <name evidence="1" type="ORF">SAMN06295970_1099</name>
</gene>
<organism evidence="1 2">
    <name type="scientific">Noviherbaspirillum suwonense</name>
    <dbReference type="NCBI Taxonomy" id="1224511"/>
    <lineage>
        <taxon>Bacteria</taxon>
        <taxon>Pseudomonadati</taxon>
        <taxon>Pseudomonadota</taxon>
        <taxon>Betaproteobacteria</taxon>
        <taxon>Burkholderiales</taxon>
        <taxon>Oxalobacteraceae</taxon>
        <taxon>Noviherbaspirillum</taxon>
    </lineage>
</organism>
<evidence type="ECO:0000313" key="2">
    <source>
        <dbReference type="Proteomes" id="UP001158049"/>
    </source>
</evidence>
<protein>
    <submittedName>
        <fullName evidence="1">Uncharacterized protein</fullName>
    </submittedName>
</protein>